<evidence type="ECO:0000313" key="3">
    <source>
        <dbReference type="Proteomes" id="UP001299068"/>
    </source>
</evidence>
<name>A0ABS7L0I4_CLOSR</name>
<dbReference type="InterPro" id="IPR051044">
    <property type="entry name" value="MAG_DAG_Lipase"/>
</dbReference>
<protein>
    <submittedName>
        <fullName evidence="2">Lysophospholipase</fullName>
    </submittedName>
</protein>
<organism evidence="2 3">
    <name type="scientific">Clostridium sardiniense</name>
    <name type="common">Clostridium absonum</name>
    <dbReference type="NCBI Taxonomy" id="29369"/>
    <lineage>
        <taxon>Bacteria</taxon>
        <taxon>Bacillati</taxon>
        <taxon>Bacillota</taxon>
        <taxon>Clostridia</taxon>
        <taxon>Eubacteriales</taxon>
        <taxon>Clostridiaceae</taxon>
        <taxon>Clostridium</taxon>
    </lineage>
</organism>
<evidence type="ECO:0000313" key="2">
    <source>
        <dbReference type="EMBL" id="MBY0756575.1"/>
    </source>
</evidence>
<dbReference type="Proteomes" id="UP001299068">
    <property type="component" value="Unassembled WGS sequence"/>
</dbReference>
<proteinExistence type="predicted"/>
<dbReference type="PANTHER" id="PTHR11614">
    <property type="entry name" value="PHOSPHOLIPASE-RELATED"/>
    <property type="match status" value="1"/>
</dbReference>
<dbReference type="Pfam" id="PF12146">
    <property type="entry name" value="Hydrolase_4"/>
    <property type="match status" value="1"/>
</dbReference>
<dbReference type="Gene3D" id="3.40.50.1820">
    <property type="entry name" value="alpha/beta hydrolase"/>
    <property type="match status" value="1"/>
</dbReference>
<comment type="caution">
    <text evidence="2">The sequence shown here is derived from an EMBL/GenBank/DDBJ whole genome shotgun (WGS) entry which is preliminary data.</text>
</comment>
<keyword evidence="3" id="KW-1185">Reference proteome</keyword>
<dbReference type="RefSeq" id="WP_221861811.1">
    <property type="nucleotide sequence ID" value="NZ_JAIKTU010000011.1"/>
</dbReference>
<dbReference type="InterPro" id="IPR022742">
    <property type="entry name" value="Hydrolase_4"/>
</dbReference>
<dbReference type="InterPro" id="IPR029058">
    <property type="entry name" value="AB_hydrolase_fold"/>
</dbReference>
<gene>
    <name evidence="2" type="ORF">K5V21_14090</name>
</gene>
<feature type="domain" description="Serine aminopeptidase S33" evidence="1">
    <location>
        <begin position="28"/>
        <end position="293"/>
    </location>
</feature>
<sequence length="316" mass="36509">MSINNFKFKDSLGKEIHVYKWVPDEKIEIKGVVQIAHGMAETAERYDYFARRLNKEGYAVYANDHRGHGKSVSSKEELGYIGDDSSFKLMIANMKELNDIIKKEYRELPIILFGHSMGSFLSQRYAQIYGETIKMLILSGSNGKPNPITKVGRKIAKIEMNLKGRKAKSPLMDKLSFGDFNKAFEPARTPYDWICGNEETVDEYINDEYCGFICTTSFYHDLIDGIWSIHEGDNFNNIRKDIPIYIFAGDKDPVGYFGKGIVNLYNLYKNIGVKDIQYKLYKDGRHEMLNEKNRDEVINDIIIWIKGRENKLFNIV</sequence>
<accession>A0ABS7L0I4</accession>
<dbReference type="EMBL" id="JAIKTU010000011">
    <property type="protein sequence ID" value="MBY0756575.1"/>
    <property type="molecule type" value="Genomic_DNA"/>
</dbReference>
<evidence type="ECO:0000259" key="1">
    <source>
        <dbReference type="Pfam" id="PF12146"/>
    </source>
</evidence>
<dbReference type="SUPFAM" id="SSF53474">
    <property type="entry name" value="alpha/beta-Hydrolases"/>
    <property type="match status" value="1"/>
</dbReference>
<reference evidence="2 3" key="1">
    <citation type="journal article" date="2021" name="Cell Host Microbe">
        <title>in vivo commensal control of Clostridioides difficile virulence.</title>
        <authorList>
            <person name="Girinathan B.P."/>
            <person name="Dibenedetto N."/>
            <person name="Worley J.N."/>
            <person name="Peltier J."/>
            <person name="Arrieta-Ortiz M.L."/>
            <person name="Rupa Christinal Immanuel S."/>
            <person name="Lavin R."/>
            <person name="Delaney M.L."/>
            <person name="Cummins C."/>
            <person name="Hoffmann M."/>
            <person name="Luo Y."/>
            <person name="Gonzalez-Escalona N."/>
            <person name="Allard M."/>
            <person name="Onderdonk A.B."/>
            <person name="Gerber G.K."/>
            <person name="Sonenshein A.L."/>
            <person name="Baliga N."/>
            <person name="Dupuy B."/>
            <person name="Bry L."/>
        </authorList>
    </citation>
    <scope>NUCLEOTIDE SEQUENCE [LARGE SCALE GENOMIC DNA]</scope>
    <source>
        <strain evidence="2 3">DSM 599</strain>
    </source>
</reference>